<dbReference type="InterPro" id="IPR005801">
    <property type="entry name" value="ADC_synthase"/>
</dbReference>
<evidence type="ECO:0000256" key="3">
    <source>
        <dbReference type="ARBA" id="ARBA00012824"/>
    </source>
</evidence>
<reference evidence="8" key="1">
    <citation type="journal article" date="2019" name="Int. J. Syst. Evol. Microbiol.">
        <title>The Global Catalogue of Microorganisms (GCM) 10K type strain sequencing project: providing services to taxonomists for standard genome sequencing and annotation.</title>
        <authorList>
            <consortium name="The Broad Institute Genomics Platform"/>
            <consortium name="The Broad Institute Genome Sequencing Center for Infectious Disease"/>
            <person name="Wu L."/>
            <person name="Ma J."/>
        </authorList>
    </citation>
    <scope>NUCLEOTIDE SEQUENCE [LARGE SCALE GENOMIC DNA]</scope>
    <source>
        <strain evidence="8">CGMCC 4.7093</strain>
    </source>
</reference>
<accession>A0ABV9YQK5</accession>
<dbReference type="EC" id="5.4.4.2" evidence="3"/>
<feature type="domain" description="Chorismate-utilising enzyme C-terminal" evidence="6">
    <location>
        <begin position="116"/>
        <end position="370"/>
    </location>
</feature>
<name>A0ABV9YQK5_9PSEU</name>
<dbReference type="InterPro" id="IPR015890">
    <property type="entry name" value="Chorismate_C"/>
</dbReference>
<dbReference type="NCBIfam" id="TIGR00543">
    <property type="entry name" value="isochor_syn"/>
    <property type="match status" value="1"/>
</dbReference>
<evidence type="ECO:0000259" key="6">
    <source>
        <dbReference type="Pfam" id="PF00425"/>
    </source>
</evidence>
<evidence type="ECO:0000256" key="4">
    <source>
        <dbReference type="ARBA" id="ARBA00023235"/>
    </source>
</evidence>
<evidence type="ECO:0000256" key="2">
    <source>
        <dbReference type="ARBA" id="ARBA00005297"/>
    </source>
</evidence>
<organism evidence="7 8">
    <name type="scientific">Actinomycetospora atypica</name>
    <dbReference type="NCBI Taxonomy" id="1290095"/>
    <lineage>
        <taxon>Bacteria</taxon>
        <taxon>Bacillati</taxon>
        <taxon>Actinomycetota</taxon>
        <taxon>Actinomycetes</taxon>
        <taxon>Pseudonocardiales</taxon>
        <taxon>Pseudonocardiaceae</taxon>
        <taxon>Actinomycetospora</taxon>
    </lineage>
</organism>
<comment type="catalytic activity">
    <reaction evidence="1">
        <text>chorismate = isochorismate</text>
        <dbReference type="Rhea" id="RHEA:18985"/>
        <dbReference type="ChEBI" id="CHEBI:29748"/>
        <dbReference type="ChEBI" id="CHEBI:29780"/>
        <dbReference type="EC" id="5.4.4.2"/>
    </reaction>
</comment>
<dbReference type="GO" id="GO:0008909">
    <property type="term" value="F:isochorismate synthase activity"/>
    <property type="evidence" value="ECO:0007669"/>
    <property type="project" value="UniProtKB-EC"/>
</dbReference>
<sequence>MTTDGTLELALDPAALLHGWRPGTGSWFSGPRGGLLTRGVHQRLDDPDEVPGVLSRIAADGDAPAVVVGALPFDPTRPAALAVPREITWAAPLGHAIMPGPGSGVEFASRSVPEPAAYEAMVAEALRRMEAGELEKVVLSRTLELRCDGPVDQRRLLRELAARGPSGYVFAVDLPSTGAPRTLVGASPELLLSRRDGEVVANPLAGSARRLLDPDEDAAVGAALLASAKDRHEHALVVDDVAAALRGVCDDLEVPGTPSLIRTDALWHLSTTIRGRSELPALDIARALHPTPAVGGVPRAAAKRAIAEIEPHDRGFYTGMVGWSDASGDGEWVVALRCGDVSGSTAHLYAGAGIVPGSVPASELAETATKLETMLASL</sequence>
<dbReference type="RefSeq" id="WP_378038515.1">
    <property type="nucleotide sequence ID" value="NZ_JBHSIV010000032.1"/>
</dbReference>
<keyword evidence="4 7" id="KW-0413">Isomerase</keyword>
<dbReference type="PANTHER" id="PTHR42839:SF2">
    <property type="entry name" value="ISOCHORISMATE SYNTHASE ENTC"/>
    <property type="match status" value="1"/>
</dbReference>
<evidence type="ECO:0000313" key="7">
    <source>
        <dbReference type="EMBL" id="MFC5065180.1"/>
    </source>
</evidence>
<protein>
    <recommendedName>
        <fullName evidence="3">isochorismate synthase</fullName>
        <ecNumber evidence="3">5.4.4.2</ecNumber>
    </recommendedName>
    <alternativeName>
        <fullName evidence="5">Isochorismate mutase</fullName>
    </alternativeName>
</protein>
<comment type="similarity">
    <text evidence="2">Belongs to the isochorismate synthase family.</text>
</comment>
<dbReference type="Pfam" id="PF00425">
    <property type="entry name" value="Chorismate_bind"/>
    <property type="match status" value="1"/>
</dbReference>
<evidence type="ECO:0000313" key="8">
    <source>
        <dbReference type="Proteomes" id="UP001595947"/>
    </source>
</evidence>
<evidence type="ECO:0000256" key="1">
    <source>
        <dbReference type="ARBA" id="ARBA00000799"/>
    </source>
</evidence>
<keyword evidence="8" id="KW-1185">Reference proteome</keyword>
<dbReference type="EMBL" id="JBHSIV010000032">
    <property type="protein sequence ID" value="MFC5065180.1"/>
    <property type="molecule type" value="Genomic_DNA"/>
</dbReference>
<dbReference type="Proteomes" id="UP001595947">
    <property type="component" value="Unassembled WGS sequence"/>
</dbReference>
<dbReference type="Gene3D" id="3.60.120.10">
    <property type="entry name" value="Anthranilate synthase"/>
    <property type="match status" value="1"/>
</dbReference>
<comment type="caution">
    <text evidence="7">The sequence shown here is derived from an EMBL/GenBank/DDBJ whole genome shotgun (WGS) entry which is preliminary data.</text>
</comment>
<gene>
    <name evidence="7" type="ORF">ACFPBZ_23395</name>
</gene>
<dbReference type="PANTHER" id="PTHR42839">
    <property type="entry name" value="ISOCHORISMATE SYNTHASE ENTC"/>
    <property type="match status" value="1"/>
</dbReference>
<evidence type="ECO:0000256" key="5">
    <source>
        <dbReference type="ARBA" id="ARBA00041564"/>
    </source>
</evidence>
<proteinExistence type="inferred from homology"/>
<dbReference type="SUPFAM" id="SSF56322">
    <property type="entry name" value="ADC synthase"/>
    <property type="match status" value="1"/>
</dbReference>
<dbReference type="InterPro" id="IPR004561">
    <property type="entry name" value="IsoChor_synthase"/>
</dbReference>